<keyword evidence="5 16" id="KW-0808">Transferase</keyword>
<keyword evidence="6 15" id="KW-0547">Nucleotide-binding</keyword>
<dbReference type="PANTHER" id="PTHR45762:SF2">
    <property type="entry name" value="ZINC FINGER RNA-BINDING PROTEIN 2"/>
    <property type="match status" value="1"/>
</dbReference>
<dbReference type="Gene3D" id="3.30.200.20">
    <property type="entry name" value="Phosphorylase Kinase, domain 1"/>
    <property type="match status" value="1"/>
</dbReference>
<dbReference type="InterPro" id="IPR003604">
    <property type="entry name" value="Matrin/U1-like-C_Znf_C2H2"/>
</dbReference>
<dbReference type="GO" id="GO:0071011">
    <property type="term" value="C:precatalytic spliceosome"/>
    <property type="evidence" value="ECO:0007669"/>
    <property type="project" value="TreeGrafter"/>
</dbReference>
<feature type="region of interest" description="Disordered" evidence="17">
    <location>
        <begin position="792"/>
        <end position="813"/>
    </location>
</feature>
<feature type="region of interest" description="Disordered" evidence="17">
    <location>
        <begin position="231"/>
        <end position="257"/>
    </location>
</feature>
<dbReference type="Gene3D" id="1.10.1410.40">
    <property type="match status" value="1"/>
</dbReference>
<dbReference type="Pfam" id="PF07714">
    <property type="entry name" value="PK_Tyr_Ser-Thr"/>
    <property type="match status" value="1"/>
</dbReference>
<dbReference type="InterPro" id="IPR049402">
    <property type="entry name" value="DZF_dom_C"/>
</dbReference>
<dbReference type="SMART" id="SM00252">
    <property type="entry name" value="SH2"/>
    <property type="match status" value="1"/>
</dbReference>
<dbReference type="PANTHER" id="PTHR45762">
    <property type="entry name" value="ZINC FINGER RNA-BINDING PROTEIN"/>
    <property type="match status" value="1"/>
</dbReference>
<dbReference type="PROSITE" id="PS00028">
    <property type="entry name" value="ZINC_FINGER_C2H2_1"/>
    <property type="match status" value="1"/>
</dbReference>
<keyword evidence="7 16" id="KW-0418">Kinase</keyword>
<dbReference type="Pfam" id="PF00017">
    <property type="entry name" value="SH2"/>
    <property type="match status" value="1"/>
</dbReference>
<organism evidence="22 23">
    <name type="scientific">Microtus ochrogaster</name>
    <name type="common">Prairie vole</name>
    <dbReference type="NCBI Taxonomy" id="79684"/>
    <lineage>
        <taxon>Eukaryota</taxon>
        <taxon>Metazoa</taxon>
        <taxon>Chordata</taxon>
        <taxon>Craniata</taxon>
        <taxon>Vertebrata</taxon>
        <taxon>Euteleostomi</taxon>
        <taxon>Mammalia</taxon>
        <taxon>Eutheria</taxon>
        <taxon>Euarchontoglires</taxon>
        <taxon>Glires</taxon>
        <taxon>Rodentia</taxon>
        <taxon>Myomorpha</taxon>
        <taxon>Muroidea</taxon>
        <taxon>Cricetidae</taxon>
        <taxon>Arvicolinae</taxon>
        <taxon>Microtus</taxon>
    </lineage>
</organism>
<evidence type="ECO:0000256" key="6">
    <source>
        <dbReference type="ARBA" id="ARBA00022741"/>
    </source>
</evidence>
<dbReference type="InterPro" id="IPR035027">
    <property type="entry name" value="Csk-like_SH2"/>
</dbReference>
<evidence type="ECO:0000256" key="16">
    <source>
        <dbReference type="RuleBase" id="RU362096"/>
    </source>
</evidence>
<dbReference type="InterPro" id="IPR020635">
    <property type="entry name" value="Tyr_kinase_cat_dom"/>
</dbReference>
<keyword evidence="11 16" id="KW-0829">Tyrosine-protein kinase</keyword>
<evidence type="ECO:0000256" key="17">
    <source>
        <dbReference type="SAM" id="MobiDB-lite"/>
    </source>
</evidence>
<evidence type="ECO:0000256" key="12">
    <source>
        <dbReference type="ARBA" id="ARBA00051245"/>
    </source>
</evidence>
<dbReference type="SMART" id="SM00326">
    <property type="entry name" value="SH3"/>
    <property type="match status" value="1"/>
</dbReference>
<feature type="region of interest" description="Disordered" evidence="17">
    <location>
        <begin position="1241"/>
        <end position="1262"/>
    </location>
</feature>
<accession>A0A8J6GPM7</accession>
<dbReference type="FunFam" id="2.30.30.40:FF:000145">
    <property type="entry name" value="Tyrosine-protein kinase"/>
    <property type="match status" value="1"/>
</dbReference>
<dbReference type="GO" id="GO:0003727">
    <property type="term" value="F:single-stranded RNA binding"/>
    <property type="evidence" value="ECO:0007669"/>
    <property type="project" value="TreeGrafter"/>
</dbReference>
<dbReference type="Proteomes" id="UP000710432">
    <property type="component" value="Unassembled WGS sequence"/>
</dbReference>
<feature type="compositionally biased region" description="Basic and acidic residues" evidence="17">
    <location>
        <begin position="531"/>
        <end position="541"/>
    </location>
</feature>
<dbReference type="GO" id="GO:0008270">
    <property type="term" value="F:zinc ion binding"/>
    <property type="evidence" value="ECO:0007669"/>
    <property type="project" value="InterPro"/>
</dbReference>
<proteinExistence type="inferred from homology"/>
<dbReference type="InterPro" id="IPR049401">
    <property type="entry name" value="DZF_dom_N"/>
</dbReference>
<dbReference type="SMART" id="SM00451">
    <property type="entry name" value="ZnF_U1"/>
    <property type="match status" value="3"/>
</dbReference>
<dbReference type="InterPro" id="IPR001452">
    <property type="entry name" value="SH3_domain"/>
</dbReference>
<feature type="compositionally biased region" description="Basic and acidic residues" evidence="17">
    <location>
        <begin position="359"/>
        <end position="372"/>
    </location>
</feature>
<dbReference type="Gene3D" id="3.30.460.10">
    <property type="entry name" value="Beta Polymerase, domain 2"/>
    <property type="match status" value="1"/>
</dbReference>
<dbReference type="SMART" id="SM00219">
    <property type="entry name" value="TyrKc"/>
    <property type="match status" value="1"/>
</dbReference>
<evidence type="ECO:0000256" key="2">
    <source>
        <dbReference type="ARBA" id="ARBA00004496"/>
    </source>
</evidence>
<evidence type="ECO:0000256" key="14">
    <source>
        <dbReference type="PROSITE-ProRule" id="PRU00192"/>
    </source>
</evidence>
<comment type="caution">
    <text evidence="22">The sequence shown here is derived from an EMBL/GenBank/DDBJ whole genome shotgun (WGS) entry which is preliminary data.</text>
</comment>
<dbReference type="Pfam" id="PF20965">
    <property type="entry name" value="DZF_C"/>
    <property type="match status" value="1"/>
</dbReference>
<keyword evidence="4" id="KW-0963">Cytoplasm</keyword>
<keyword evidence="10" id="KW-0238">DNA-binding</keyword>
<gene>
    <name evidence="22" type="ORF">LTLLF_136285</name>
</gene>
<comment type="similarity">
    <text evidence="16">Belongs to the protein kinase superfamily. Tyr protein kinase family.</text>
</comment>
<dbReference type="SMART" id="SM00572">
    <property type="entry name" value="DZF"/>
    <property type="match status" value="1"/>
</dbReference>
<evidence type="ECO:0000256" key="8">
    <source>
        <dbReference type="ARBA" id="ARBA00022840"/>
    </source>
</evidence>
<evidence type="ECO:0000256" key="4">
    <source>
        <dbReference type="ARBA" id="ARBA00022490"/>
    </source>
</evidence>
<evidence type="ECO:0000256" key="7">
    <source>
        <dbReference type="ARBA" id="ARBA00022777"/>
    </source>
</evidence>
<evidence type="ECO:0000256" key="3">
    <source>
        <dbReference type="ARBA" id="ARBA00022443"/>
    </source>
</evidence>
<dbReference type="InterPro" id="IPR006561">
    <property type="entry name" value="DZF_dom"/>
</dbReference>
<evidence type="ECO:0000256" key="13">
    <source>
        <dbReference type="PROSITE-ProRule" id="PRU00191"/>
    </source>
</evidence>
<dbReference type="Pfam" id="PF00018">
    <property type="entry name" value="SH3_1"/>
    <property type="match status" value="1"/>
</dbReference>
<dbReference type="AlphaFoldDB" id="A0A8J6GPM7"/>
<dbReference type="InterPro" id="IPR036028">
    <property type="entry name" value="SH3-like_dom_sf"/>
</dbReference>
<feature type="compositionally biased region" description="Polar residues" evidence="17">
    <location>
        <begin position="88"/>
        <end position="99"/>
    </location>
</feature>
<name>A0A8J6GPM7_MICOH</name>
<evidence type="ECO:0000256" key="15">
    <source>
        <dbReference type="PROSITE-ProRule" id="PRU10141"/>
    </source>
</evidence>
<dbReference type="FunFam" id="3.30.160.60:FF:000210">
    <property type="entry name" value="Zinc finger RNA-binding protein 2"/>
    <property type="match status" value="1"/>
</dbReference>
<feature type="domain" description="DZF" evidence="21">
    <location>
        <begin position="527"/>
        <end position="877"/>
    </location>
</feature>
<keyword evidence="9 13" id="KW-0727">SH2 domain</keyword>
<dbReference type="Gene3D" id="1.10.510.10">
    <property type="entry name" value="Transferase(Phosphotransferase) domain 1"/>
    <property type="match status" value="1"/>
</dbReference>
<feature type="compositionally biased region" description="Polar residues" evidence="17">
    <location>
        <begin position="71"/>
        <end position="80"/>
    </location>
</feature>
<dbReference type="InterPro" id="IPR008266">
    <property type="entry name" value="Tyr_kinase_AS"/>
</dbReference>
<evidence type="ECO:0000259" key="20">
    <source>
        <dbReference type="PROSITE" id="PS50011"/>
    </source>
</evidence>
<dbReference type="SUPFAM" id="SSF56112">
    <property type="entry name" value="Protein kinase-like (PK-like)"/>
    <property type="match status" value="1"/>
</dbReference>
<evidence type="ECO:0000256" key="11">
    <source>
        <dbReference type="ARBA" id="ARBA00023137"/>
    </source>
</evidence>
<feature type="binding site" evidence="15">
    <location>
        <position position="1040"/>
    </location>
    <ligand>
        <name>ATP</name>
        <dbReference type="ChEBI" id="CHEBI:30616"/>
    </ligand>
</feature>
<evidence type="ECO:0000259" key="18">
    <source>
        <dbReference type="PROSITE" id="PS50001"/>
    </source>
</evidence>
<comment type="subcellular location">
    <subcellularLocation>
        <location evidence="2">Cytoplasm</location>
    </subcellularLocation>
    <subcellularLocation>
        <location evidence="1">Nucleus</location>
    </subcellularLocation>
</comment>
<dbReference type="InterPro" id="IPR036236">
    <property type="entry name" value="Znf_C2H2_sf"/>
</dbReference>
<dbReference type="CDD" id="cd09937">
    <property type="entry name" value="SH2_csk_like"/>
    <property type="match status" value="1"/>
</dbReference>
<dbReference type="SMART" id="SM00355">
    <property type="entry name" value="ZnF_C2H2"/>
    <property type="match status" value="3"/>
</dbReference>
<dbReference type="FunFam" id="1.10.1410.40:FF:000001">
    <property type="entry name" value="interleukin enhancer-binding factor 3 isoform X1"/>
    <property type="match status" value="1"/>
</dbReference>
<keyword evidence="8 15" id="KW-0067">ATP-binding</keyword>
<dbReference type="Pfam" id="PF12874">
    <property type="entry name" value="zf-met"/>
    <property type="match status" value="3"/>
</dbReference>
<dbReference type="PROSITE" id="PS50011">
    <property type="entry name" value="PROTEIN_KINASE_DOM"/>
    <property type="match status" value="1"/>
</dbReference>
<dbReference type="GO" id="GO:0005737">
    <property type="term" value="C:cytoplasm"/>
    <property type="evidence" value="ECO:0007669"/>
    <property type="project" value="UniProtKB-SubCell"/>
</dbReference>
<dbReference type="FunFam" id="3.30.460.10:FF:000010">
    <property type="entry name" value="Zinc finger RNA-binding protein 2"/>
    <property type="match status" value="1"/>
</dbReference>
<feature type="region of interest" description="Disordered" evidence="17">
    <location>
        <begin position="1"/>
        <end position="209"/>
    </location>
</feature>
<feature type="compositionally biased region" description="Basic and acidic residues" evidence="17">
    <location>
        <begin position="473"/>
        <end position="494"/>
    </location>
</feature>
<evidence type="ECO:0000256" key="1">
    <source>
        <dbReference type="ARBA" id="ARBA00004123"/>
    </source>
</evidence>
<dbReference type="InterPro" id="IPR017441">
    <property type="entry name" value="Protein_kinase_ATP_BS"/>
</dbReference>
<dbReference type="FunFam" id="3.30.505.10:FF:000023">
    <property type="entry name" value="Tyrosine-protein kinase"/>
    <property type="match status" value="1"/>
</dbReference>
<dbReference type="EMBL" id="JAATJU010021265">
    <property type="protein sequence ID" value="KAH0514157.1"/>
    <property type="molecule type" value="Genomic_DNA"/>
</dbReference>
<dbReference type="SUPFAM" id="SSF57667">
    <property type="entry name" value="beta-beta-alpha zinc fingers"/>
    <property type="match status" value="3"/>
</dbReference>
<dbReference type="Gene3D" id="3.30.160.60">
    <property type="entry name" value="Classic Zinc Finger"/>
    <property type="match status" value="2"/>
</dbReference>
<dbReference type="InterPro" id="IPR043519">
    <property type="entry name" value="NT_sf"/>
</dbReference>
<dbReference type="InterPro" id="IPR036860">
    <property type="entry name" value="SH2_dom_sf"/>
</dbReference>
<comment type="catalytic activity">
    <reaction evidence="12 16">
        <text>L-tyrosyl-[protein] + ATP = O-phospho-L-tyrosyl-[protein] + ADP + H(+)</text>
        <dbReference type="Rhea" id="RHEA:10596"/>
        <dbReference type="Rhea" id="RHEA-COMP:10136"/>
        <dbReference type="Rhea" id="RHEA-COMP:20101"/>
        <dbReference type="ChEBI" id="CHEBI:15378"/>
        <dbReference type="ChEBI" id="CHEBI:30616"/>
        <dbReference type="ChEBI" id="CHEBI:46858"/>
        <dbReference type="ChEBI" id="CHEBI:61978"/>
        <dbReference type="ChEBI" id="CHEBI:456216"/>
        <dbReference type="EC" id="2.7.10.2"/>
    </reaction>
</comment>
<feature type="compositionally biased region" description="Polar residues" evidence="17">
    <location>
        <begin position="497"/>
        <end position="507"/>
    </location>
</feature>
<feature type="compositionally biased region" description="Polar residues" evidence="17">
    <location>
        <begin position="159"/>
        <end position="168"/>
    </location>
</feature>
<dbReference type="PROSITE" id="PS51703">
    <property type="entry name" value="DZF"/>
    <property type="match status" value="1"/>
</dbReference>
<dbReference type="InterPro" id="IPR011009">
    <property type="entry name" value="Kinase-like_dom_sf"/>
</dbReference>
<dbReference type="EC" id="2.7.10.2" evidence="16"/>
<keyword evidence="3 14" id="KW-0728">SH3 domain</keyword>
<dbReference type="PRINTS" id="PR00401">
    <property type="entry name" value="SH2DOMAIN"/>
</dbReference>
<dbReference type="InterPro" id="IPR000980">
    <property type="entry name" value="SH2"/>
</dbReference>
<feature type="domain" description="Protein kinase" evidence="20">
    <location>
        <begin position="1013"/>
        <end position="1262"/>
    </location>
</feature>
<dbReference type="GO" id="GO:0003677">
    <property type="term" value="F:DNA binding"/>
    <property type="evidence" value="ECO:0007669"/>
    <property type="project" value="UniProtKB-KW"/>
</dbReference>
<sequence length="1262" mass="137760">MQAGISRVVPRPGPGGRMLRGRSTSKEGHPGRRGQRHPSSPTPLEKGVPGTQPSSAFPVPAAGPSYAMKSTPGTESTTSWALAPATQPHANQDSASSSRPPGPIPVAAAASTHQQGGHRYRESKVPRNCEDTAEQPAAASLCRPGPSTHSSDHPLKSQRVLQKQQTSPMAPVGSDPWGGPGLGPWDPSFTSDSLPFLDRLPKPKAGPRPPSVHYCEVCRVSCAGPQTYRDHLEGQKHRKKQAAQRTGTQPSGGPRGAQSLHCGLCAVSCTGADAYAAHLRGARHQKVFKLHTRLGKPIPSEPTPQSVTYTRGSDSTPETSVKQEAHSSYSSHTSGRPAPAKGSTASRKGPPELQTAHSRPGERRPPHPKAEATRGGPGEAPGTYGDIEPVGTEYVEEVRSEEGKVIRFRCKLCECSFNDRNARDMHLTGRRHRLQYRKKVDPTLPVAARPSGPMQRVLVKRLQRQRQLAQTRLEDARRWSSELRQQEGQNRELEELSQPQIEEQSPKSPAWALPAPTAKPEMATTRRQSGRRPESSDDRHVMSKHASIYPTEEELQAIQTAVSHTERALRLVSDTLAEESSQHGTLEPPPPRMLKGVVRVGILAKGLVLLGDHSVQLTLLCSKKPTHSLLQRIKQELPRELSIVAEDKYEVSSDHNANIVISACVEPGVKVTVSATSPLMREDPSVKRGLQDSLPDPEDVLDREQCLETLAALRHAKWFQARASGLQPCVIVIRVLRELCRCLPPWGALPAWAMELLVEKVLSSAPRPLSPGDAMRRVLEYVATGALLTDGPGLQDPCEKGPQDALEPMTPQQREDLTASAQRRWAPGTQCMTKCENSRPKPGELAFRKGDMVTILEACEEKGWYRAKHHGSGQEGLLAATALRQREALSADPKLSLMPWFHGKISGQEAVQQLQPPEDGLFLVRESARHPGDYVLCVSFGRDVIHYRVLHRDGHLTIDEAVCFCNLMDMVEHYTKDKGAICTKLVKPKRKQGTKSAEEELAKAGWLLDLQHLTLGAQIGEGEFGAVLQGEYLGQKVAVKNIKCDVTAQAFLDETAVMTKLQHRNLVRLLGVILHHGLYIVMEHVSKGNLVNFLRTRGRALVSTAQLLQFSLHVAEGMEYLEGKKLVHRDLAARNILVSEDLVAKVSDFGLAKVERKGLDSSRLPVKWSAPEALKNGRSAPLAAPALRSSSSRSPASHSSAPAHYVLFLPPTVPTLVPPEAPHLVSWRNPGRRAFQVLRGLGEPGADSRPTSGKPRGDGWPP</sequence>
<feature type="domain" description="SH2" evidence="18">
    <location>
        <begin position="900"/>
        <end position="989"/>
    </location>
</feature>
<feature type="region of interest" description="Disordered" evidence="17">
    <location>
        <begin position="473"/>
        <end position="542"/>
    </location>
</feature>
<dbReference type="GO" id="GO:0005524">
    <property type="term" value="F:ATP binding"/>
    <property type="evidence" value="ECO:0007669"/>
    <property type="project" value="UniProtKB-UniRule"/>
</dbReference>
<dbReference type="InterPro" id="IPR001245">
    <property type="entry name" value="Ser-Thr/Tyr_kinase_cat_dom"/>
</dbReference>
<dbReference type="GO" id="GO:0004715">
    <property type="term" value="F:non-membrane spanning protein tyrosine kinase activity"/>
    <property type="evidence" value="ECO:0007669"/>
    <property type="project" value="UniProtKB-EC"/>
</dbReference>
<dbReference type="Pfam" id="PF07528">
    <property type="entry name" value="DZF_N"/>
    <property type="match status" value="1"/>
</dbReference>
<dbReference type="FunFam" id="3.30.200.20:FF:000053">
    <property type="entry name" value="Tyrosine-protein kinase"/>
    <property type="match status" value="1"/>
</dbReference>
<dbReference type="Gene3D" id="2.30.30.40">
    <property type="entry name" value="SH3 Domains"/>
    <property type="match status" value="1"/>
</dbReference>
<dbReference type="PROSITE" id="PS50001">
    <property type="entry name" value="SH2"/>
    <property type="match status" value="1"/>
</dbReference>
<reference evidence="22" key="1">
    <citation type="submission" date="2020-03" db="EMBL/GenBank/DDBJ databases">
        <title>Studies in the Genomics of Life Span.</title>
        <authorList>
            <person name="Glass D."/>
        </authorList>
    </citation>
    <scope>NUCLEOTIDE SEQUENCE</scope>
    <source>
        <strain evidence="22">LTLLF</strain>
        <tissue evidence="22">Muscle</tissue>
    </source>
</reference>
<evidence type="ECO:0000256" key="10">
    <source>
        <dbReference type="ARBA" id="ARBA00023125"/>
    </source>
</evidence>
<feature type="region of interest" description="Disordered" evidence="17">
    <location>
        <begin position="293"/>
        <end position="388"/>
    </location>
</feature>
<feature type="compositionally biased region" description="Polar residues" evidence="17">
    <location>
        <begin position="303"/>
        <end position="334"/>
    </location>
</feature>
<dbReference type="PROSITE" id="PS00107">
    <property type="entry name" value="PROTEIN_KINASE_ATP"/>
    <property type="match status" value="1"/>
</dbReference>
<dbReference type="InterPro" id="IPR000719">
    <property type="entry name" value="Prot_kinase_dom"/>
</dbReference>
<dbReference type="PROSITE" id="PS00109">
    <property type="entry name" value="PROTEIN_KINASE_TYR"/>
    <property type="match status" value="1"/>
</dbReference>
<dbReference type="Gene3D" id="3.30.505.10">
    <property type="entry name" value="SH2 domain"/>
    <property type="match status" value="1"/>
</dbReference>
<evidence type="ECO:0000256" key="5">
    <source>
        <dbReference type="ARBA" id="ARBA00022679"/>
    </source>
</evidence>
<dbReference type="PROSITE" id="PS50002">
    <property type="entry name" value="SH3"/>
    <property type="match status" value="1"/>
</dbReference>
<dbReference type="PRINTS" id="PR00109">
    <property type="entry name" value="TYRKINASE"/>
</dbReference>
<protein>
    <recommendedName>
        <fullName evidence="16">Tyrosine-protein kinase</fullName>
        <ecNumber evidence="16">2.7.10.2</ecNumber>
    </recommendedName>
</protein>
<evidence type="ECO:0000313" key="22">
    <source>
        <dbReference type="EMBL" id="KAH0514157.1"/>
    </source>
</evidence>
<evidence type="ECO:0000259" key="19">
    <source>
        <dbReference type="PROSITE" id="PS50002"/>
    </source>
</evidence>
<feature type="compositionally biased region" description="Basic and acidic residues" evidence="17">
    <location>
        <begin position="119"/>
        <end position="130"/>
    </location>
</feature>
<dbReference type="SUPFAM" id="SSF50044">
    <property type="entry name" value="SH3-domain"/>
    <property type="match status" value="1"/>
</dbReference>
<evidence type="ECO:0000313" key="23">
    <source>
        <dbReference type="Proteomes" id="UP000710432"/>
    </source>
</evidence>
<dbReference type="GO" id="GO:0003725">
    <property type="term" value="F:double-stranded RNA binding"/>
    <property type="evidence" value="ECO:0007669"/>
    <property type="project" value="TreeGrafter"/>
</dbReference>
<dbReference type="InterPro" id="IPR013087">
    <property type="entry name" value="Znf_C2H2_type"/>
</dbReference>
<evidence type="ECO:0000256" key="9">
    <source>
        <dbReference type="ARBA" id="ARBA00022999"/>
    </source>
</evidence>
<feature type="domain" description="SH3" evidence="19">
    <location>
        <begin position="826"/>
        <end position="888"/>
    </location>
</feature>
<evidence type="ECO:0000259" key="21">
    <source>
        <dbReference type="PROSITE" id="PS51703"/>
    </source>
</evidence>
<dbReference type="SUPFAM" id="SSF55550">
    <property type="entry name" value="SH2 domain"/>
    <property type="match status" value="1"/>
</dbReference>